<dbReference type="SMART" id="SM00387">
    <property type="entry name" value="HATPase_c"/>
    <property type="match status" value="1"/>
</dbReference>
<dbReference type="Pfam" id="PF00512">
    <property type="entry name" value="HisKA"/>
    <property type="match status" value="1"/>
</dbReference>
<dbReference type="SMART" id="SM00091">
    <property type="entry name" value="PAS"/>
    <property type="match status" value="1"/>
</dbReference>
<proteinExistence type="predicted"/>
<dbReference type="GO" id="GO:0009927">
    <property type="term" value="F:histidine phosphotransfer kinase activity"/>
    <property type="evidence" value="ECO:0007669"/>
    <property type="project" value="TreeGrafter"/>
</dbReference>
<dbReference type="InterPro" id="IPR036097">
    <property type="entry name" value="HisK_dim/P_sf"/>
</dbReference>
<dbReference type="EC" id="2.7.13.3" evidence="2"/>
<dbReference type="CDD" id="cd00130">
    <property type="entry name" value="PAS"/>
    <property type="match status" value="1"/>
</dbReference>
<feature type="domain" description="Response regulatory" evidence="8">
    <location>
        <begin position="16"/>
        <end position="132"/>
    </location>
</feature>
<dbReference type="PRINTS" id="PR00344">
    <property type="entry name" value="BCTRLSENSOR"/>
</dbReference>
<dbReference type="InterPro" id="IPR035965">
    <property type="entry name" value="PAS-like_dom_sf"/>
</dbReference>
<dbReference type="Gene3D" id="3.30.565.10">
    <property type="entry name" value="Histidine kinase-like ATPase, C-terminal domain"/>
    <property type="match status" value="1"/>
</dbReference>
<dbReference type="OrthoDB" id="9797243at2"/>
<dbReference type="CDD" id="cd00082">
    <property type="entry name" value="HisKA"/>
    <property type="match status" value="1"/>
</dbReference>
<keyword evidence="5" id="KW-0418">Kinase</keyword>
<dbReference type="InterPro" id="IPR005467">
    <property type="entry name" value="His_kinase_dom"/>
</dbReference>
<dbReference type="Gene3D" id="1.10.287.130">
    <property type="match status" value="1"/>
</dbReference>
<dbReference type="SMART" id="SM00388">
    <property type="entry name" value="HisKA"/>
    <property type="match status" value="1"/>
</dbReference>
<name>A0A3S0R5V8_9GAMM</name>
<dbReference type="SMART" id="SM00448">
    <property type="entry name" value="REC"/>
    <property type="match status" value="1"/>
</dbReference>
<evidence type="ECO:0000313" key="11">
    <source>
        <dbReference type="Proteomes" id="UP000274358"/>
    </source>
</evidence>
<dbReference type="InterPro" id="IPR001789">
    <property type="entry name" value="Sig_transdc_resp-reg_receiver"/>
</dbReference>
<feature type="domain" description="PAS" evidence="9">
    <location>
        <begin position="372"/>
        <end position="418"/>
    </location>
</feature>
<dbReference type="AlphaFoldDB" id="A0A3S0R5V8"/>
<dbReference type="SUPFAM" id="SSF47384">
    <property type="entry name" value="Homodimeric domain of signal transducing histidine kinase"/>
    <property type="match status" value="1"/>
</dbReference>
<dbReference type="PANTHER" id="PTHR43047:SF63">
    <property type="entry name" value="HISTIDINE KINASE"/>
    <property type="match status" value="1"/>
</dbReference>
<dbReference type="InterPro" id="IPR000014">
    <property type="entry name" value="PAS"/>
</dbReference>
<dbReference type="PROSITE" id="PS50112">
    <property type="entry name" value="PAS"/>
    <property type="match status" value="1"/>
</dbReference>
<keyword evidence="11" id="KW-1185">Reference proteome</keyword>
<dbReference type="PANTHER" id="PTHR43047">
    <property type="entry name" value="TWO-COMPONENT HISTIDINE PROTEIN KINASE"/>
    <property type="match status" value="1"/>
</dbReference>
<dbReference type="InterPro" id="IPR011006">
    <property type="entry name" value="CheY-like_superfamily"/>
</dbReference>
<feature type="domain" description="Histidine kinase" evidence="7">
    <location>
        <begin position="689"/>
        <end position="912"/>
    </location>
</feature>
<dbReference type="InterPro" id="IPR003594">
    <property type="entry name" value="HATPase_dom"/>
</dbReference>
<evidence type="ECO:0000256" key="2">
    <source>
        <dbReference type="ARBA" id="ARBA00012438"/>
    </source>
</evidence>
<dbReference type="Gene3D" id="3.30.450.40">
    <property type="match status" value="2"/>
</dbReference>
<dbReference type="SUPFAM" id="SSF55781">
    <property type="entry name" value="GAF domain-like"/>
    <property type="match status" value="2"/>
</dbReference>
<dbReference type="Pfam" id="PF02518">
    <property type="entry name" value="HATPase_c"/>
    <property type="match status" value="1"/>
</dbReference>
<dbReference type="SUPFAM" id="SSF55874">
    <property type="entry name" value="ATPase domain of HSP90 chaperone/DNA topoisomerase II/histidine kinase"/>
    <property type="match status" value="1"/>
</dbReference>
<protein>
    <recommendedName>
        <fullName evidence="2">histidine kinase</fullName>
        <ecNumber evidence="2">2.7.13.3</ecNumber>
    </recommendedName>
</protein>
<sequence>MKPEASKTREQNRTTEILVAEDSSTQAERVRYLLEEHGYSVTIAANGRKALNAALKRKPALIISDVMMPEMTGFDLCREVKHDEQLHDVPVILLTSLSDASDIMQGLKCGADNFIRKPYEDDYLLARVDYLLMTNELRRNQKINLGVEIYLGGEKHFVTAERQQIVDLLISVYEEAVHLTAELTKRERELSESNLTLAGLYRIAEGLNGALSEREVCAQALANAVHLPGVEGGWIYLWNGDESFRLGGTHHLDTELQAKCAAQDLCECQRQFIADGKNRSVNMPDCWRIARPGNGAATHACVPLWSGDQSLGILNLVGGEGEFAEGDLEAFDSLGLQLAIALQRANLHAHLERLVDLRTAALTAEMAERRRMELKFHNLFEYAPDAVLMIDGNGRIALVNRQAEAVFDYRRIELVGENVGRLLPRILDKAHLDVHRKPSLEAGGNGLFGVRKDGTSFPVDISLSPMEADGDRMVAVAIRDVTERKVYEAKIARLNRLYAVLSGINSVIVRVRELEELFEETCRIAVELGKFALAWIGLVDEESQTVTPVACKGHADACKFTLSLNEARGERLKGVSAVSALLKNQPVICNGIAEDDRLQPLGVEAFRRGYCSSAMFPLAVHGQLVGVLGFYAFEENVFDTDEKQLLVEIASDISFAMNHLQNEENERRLHDKNIELRVTSEAKDRFLASMSHELRTPLNAILGYTGTLLMRLPGELNAEQEGQLQTVESSAKHLLSLINDLLDLAKIESGHPELNMRYLSCKEVIEEVATLLHPLVKRKSISLELKLPSAELDIYADRRALSQILINLGNNAIKFTEQGGRISFAAERTMIDGQYCCEIRVADTGCGIRPEDQNALFQAFSQVDQLPDHPIEGTGLGLYLSKRLAVMQNGSIRFESEVGRGSTFKLILPERH</sequence>
<reference evidence="10 11" key="1">
    <citation type="submission" date="2018-12" db="EMBL/GenBank/DDBJ databases">
        <title>Dyella dinghuensis sp. nov. DHOA06 and Dyella choica sp. nov. 4M-K27, isolated from forest soil.</title>
        <authorList>
            <person name="Qiu L.-H."/>
            <person name="Gao Z.-H."/>
        </authorList>
    </citation>
    <scope>NUCLEOTIDE SEQUENCE [LARGE SCALE GENOMIC DNA]</scope>
    <source>
        <strain evidence="10 11">4M-K27</strain>
    </source>
</reference>
<dbReference type="RefSeq" id="WP_126683367.1">
    <property type="nucleotide sequence ID" value="NZ_RYYV01000002.1"/>
</dbReference>
<evidence type="ECO:0000256" key="5">
    <source>
        <dbReference type="ARBA" id="ARBA00022777"/>
    </source>
</evidence>
<dbReference type="SMART" id="SM00065">
    <property type="entry name" value="GAF"/>
    <property type="match status" value="2"/>
</dbReference>
<keyword evidence="3 6" id="KW-0597">Phosphoprotein</keyword>
<evidence type="ECO:0000256" key="3">
    <source>
        <dbReference type="ARBA" id="ARBA00022553"/>
    </source>
</evidence>
<gene>
    <name evidence="10" type="ORF">EKH80_03665</name>
</gene>
<feature type="modified residue" description="4-aspartylphosphate" evidence="6">
    <location>
        <position position="65"/>
    </location>
</feature>
<dbReference type="InterPro" id="IPR029016">
    <property type="entry name" value="GAF-like_dom_sf"/>
</dbReference>
<dbReference type="InterPro" id="IPR003661">
    <property type="entry name" value="HisK_dim/P_dom"/>
</dbReference>
<dbReference type="CDD" id="cd16922">
    <property type="entry name" value="HATPase_EvgS-ArcB-TorS-like"/>
    <property type="match status" value="1"/>
</dbReference>
<dbReference type="Gene3D" id="3.40.50.2300">
    <property type="match status" value="1"/>
</dbReference>
<evidence type="ECO:0000259" key="8">
    <source>
        <dbReference type="PROSITE" id="PS50110"/>
    </source>
</evidence>
<dbReference type="PROSITE" id="PS50109">
    <property type="entry name" value="HIS_KIN"/>
    <property type="match status" value="1"/>
</dbReference>
<evidence type="ECO:0000259" key="9">
    <source>
        <dbReference type="PROSITE" id="PS50112"/>
    </source>
</evidence>
<dbReference type="NCBIfam" id="TIGR00229">
    <property type="entry name" value="sensory_box"/>
    <property type="match status" value="1"/>
</dbReference>
<dbReference type="EMBL" id="RYYV01000002">
    <property type="protein sequence ID" value="RUL78910.1"/>
    <property type="molecule type" value="Genomic_DNA"/>
</dbReference>
<dbReference type="Proteomes" id="UP000274358">
    <property type="component" value="Unassembled WGS sequence"/>
</dbReference>
<dbReference type="SUPFAM" id="SSF52172">
    <property type="entry name" value="CheY-like"/>
    <property type="match status" value="1"/>
</dbReference>
<dbReference type="InterPro" id="IPR004358">
    <property type="entry name" value="Sig_transdc_His_kin-like_C"/>
</dbReference>
<comment type="caution">
    <text evidence="10">The sequence shown here is derived from an EMBL/GenBank/DDBJ whole genome shotgun (WGS) entry which is preliminary data.</text>
</comment>
<evidence type="ECO:0000259" key="7">
    <source>
        <dbReference type="PROSITE" id="PS50109"/>
    </source>
</evidence>
<dbReference type="Pfam" id="PF00072">
    <property type="entry name" value="Response_reg"/>
    <property type="match status" value="1"/>
</dbReference>
<dbReference type="GO" id="GO:0000155">
    <property type="term" value="F:phosphorelay sensor kinase activity"/>
    <property type="evidence" value="ECO:0007669"/>
    <property type="project" value="InterPro"/>
</dbReference>
<evidence type="ECO:0000256" key="6">
    <source>
        <dbReference type="PROSITE-ProRule" id="PRU00169"/>
    </source>
</evidence>
<dbReference type="InterPro" id="IPR036890">
    <property type="entry name" value="HATPase_C_sf"/>
</dbReference>
<dbReference type="InterPro" id="IPR003018">
    <property type="entry name" value="GAF"/>
</dbReference>
<organism evidence="10 11">
    <name type="scientific">Dyella choica</name>
    <dbReference type="NCBI Taxonomy" id="1927959"/>
    <lineage>
        <taxon>Bacteria</taxon>
        <taxon>Pseudomonadati</taxon>
        <taxon>Pseudomonadota</taxon>
        <taxon>Gammaproteobacteria</taxon>
        <taxon>Lysobacterales</taxon>
        <taxon>Rhodanobacteraceae</taxon>
        <taxon>Dyella</taxon>
    </lineage>
</organism>
<keyword evidence="4" id="KW-0808">Transferase</keyword>
<dbReference type="Pfam" id="PF13185">
    <property type="entry name" value="GAF_2"/>
    <property type="match status" value="2"/>
</dbReference>
<evidence type="ECO:0000256" key="1">
    <source>
        <dbReference type="ARBA" id="ARBA00000085"/>
    </source>
</evidence>
<dbReference type="Pfam" id="PF13426">
    <property type="entry name" value="PAS_9"/>
    <property type="match status" value="1"/>
</dbReference>
<comment type="catalytic activity">
    <reaction evidence="1">
        <text>ATP + protein L-histidine = ADP + protein N-phospho-L-histidine.</text>
        <dbReference type="EC" id="2.7.13.3"/>
    </reaction>
</comment>
<evidence type="ECO:0000256" key="4">
    <source>
        <dbReference type="ARBA" id="ARBA00022679"/>
    </source>
</evidence>
<dbReference type="PROSITE" id="PS50110">
    <property type="entry name" value="RESPONSE_REGULATORY"/>
    <property type="match status" value="1"/>
</dbReference>
<dbReference type="GO" id="GO:0005886">
    <property type="term" value="C:plasma membrane"/>
    <property type="evidence" value="ECO:0007669"/>
    <property type="project" value="TreeGrafter"/>
</dbReference>
<dbReference type="SUPFAM" id="SSF55785">
    <property type="entry name" value="PYP-like sensor domain (PAS domain)"/>
    <property type="match status" value="1"/>
</dbReference>
<accession>A0A3S0R5V8</accession>
<evidence type="ECO:0000313" key="10">
    <source>
        <dbReference type="EMBL" id="RUL78910.1"/>
    </source>
</evidence>
<dbReference type="Gene3D" id="3.30.450.20">
    <property type="entry name" value="PAS domain"/>
    <property type="match status" value="1"/>
</dbReference>